<dbReference type="Proteomes" id="UP000186817">
    <property type="component" value="Unassembled WGS sequence"/>
</dbReference>
<accession>A0A1Q9DX00</accession>
<name>A0A1Q9DX00_SYMMI</name>
<dbReference type="OrthoDB" id="447386at2759"/>
<comment type="caution">
    <text evidence="2">The sequence shown here is derived from an EMBL/GenBank/DDBJ whole genome shotgun (WGS) entry which is preliminary data.</text>
</comment>
<organism evidence="2 3">
    <name type="scientific">Symbiodinium microadriaticum</name>
    <name type="common">Dinoflagellate</name>
    <name type="synonym">Zooxanthella microadriatica</name>
    <dbReference type="NCBI Taxonomy" id="2951"/>
    <lineage>
        <taxon>Eukaryota</taxon>
        <taxon>Sar</taxon>
        <taxon>Alveolata</taxon>
        <taxon>Dinophyceae</taxon>
        <taxon>Suessiales</taxon>
        <taxon>Symbiodiniaceae</taxon>
        <taxon>Symbiodinium</taxon>
    </lineage>
</organism>
<dbReference type="AlphaFoldDB" id="A0A1Q9DX00"/>
<reference evidence="2 3" key="1">
    <citation type="submission" date="2016-02" db="EMBL/GenBank/DDBJ databases">
        <title>Genome analysis of coral dinoflagellate symbionts highlights evolutionary adaptations to a symbiotic lifestyle.</title>
        <authorList>
            <person name="Aranda M."/>
            <person name="Li Y."/>
            <person name="Liew Y.J."/>
            <person name="Baumgarten S."/>
            <person name="Simakov O."/>
            <person name="Wilson M."/>
            <person name="Piel J."/>
            <person name="Ashoor H."/>
            <person name="Bougouffa S."/>
            <person name="Bajic V.B."/>
            <person name="Ryu T."/>
            <person name="Ravasi T."/>
            <person name="Bayer T."/>
            <person name="Micklem G."/>
            <person name="Kim H."/>
            <person name="Bhak J."/>
            <person name="Lajeunesse T.C."/>
            <person name="Voolstra C.R."/>
        </authorList>
    </citation>
    <scope>NUCLEOTIDE SEQUENCE [LARGE SCALE GENOMIC DNA]</scope>
    <source>
        <strain evidence="2 3">CCMP2467</strain>
    </source>
</reference>
<gene>
    <name evidence="2" type="ORF">AK812_SmicGene17728</name>
</gene>
<sequence length="347" mass="38056">MPCATTPAPTDDGRAKPRSTRGRTPRDADARWLEGGRQFAPWHYTVEAMLQDAKGVLHNPPPEVKELGNGWHWGGFSAPGPSRHGHLGQAGGFWYIARTASAPGHHPVMGEGLDEESHWAAAAQMQHTLVGWPTLEPAVEVILEWKTPRCVGYPAADDLRQDVDTGFDMLGQVRSAPGWRRRSDEPEGLDRLRRENPTYVARKAATPRDQEHTRALLDELVAETRLGRVTGPCAAPDHWSVSTVALPSVADMVLRQPPSGDCFAALSFAICQVDENGELAPVGPQRHPATSDVPTHHFLGDIVDLVLRAWAEGWDPVVFGHDLLGGGRDALVPLRHVLRRRGERVEL</sequence>
<keyword evidence="3" id="KW-1185">Reference proteome</keyword>
<evidence type="ECO:0000313" key="3">
    <source>
        <dbReference type="Proteomes" id="UP000186817"/>
    </source>
</evidence>
<protein>
    <submittedName>
        <fullName evidence="2">Uncharacterized protein</fullName>
    </submittedName>
</protein>
<proteinExistence type="predicted"/>
<feature type="region of interest" description="Disordered" evidence="1">
    <location>
        <begin position="1"/>
        <end position="29"/>
    </location>
</feature>
<evidence type="ECO:0000256" key="1">
    <source>
        <dbReference type="SAM" id="MobiDB-lite"/>
    </source>
</evidence>
<evidence type="ECO:0000313" key="2">
    <source>
        <dbReference type="EMBL" id="OLP99700.1"/>
    </source>
</evidence>
<dbReference type="EMBL" id="LSRX01000353">
    <property type="protein sequence ID" value="OLP99700.1"/>
    <property type="molecule type" value="Genomic_DNA"/>
</dbReference>